<keyword evidence="2" id="KW-1185">Reference proteome</keyword>
<dbReference type="RefSeq" id="WP_200346457.1">
    <property type="nucleotide sequence ID" value="NZ_NRSJ01000020.1"/>
</dbReference>
<evidence type="ECO:0000313" key="2">
    <source>
        <dbReference type="Proteomes" id="UP001296776"/>
    </source>
</evidence>
<protein>
    <recommendedName>
        <fullName evidence="3">Antitoxin VapB</fullName>
    </recommendedName>
</protein>
<dbReference type="InterPro" id="IPR019239">
    <property type="entry name" value="VapB_antitoxin"/>
</dbReference>
<evidence type="ECO:0008006" key="3">
    <source>
        <dbReference type="Google" id="ProtNLM"/>
    </source>
</evidence>
<dbReference type="AlphaFoldDB" id="A0AAJ0U4U9"/>
<organism evidence="1 2">
    <name type="scientific">Halochromatium glycolicum</name>
    <dbReference type="NCBI Taxonomy" id="85075"/>
    <lineage>
        <taxon>Bacteria</taxon>
        <taxon>Pseudomonadati</taxon>
        <taxon>Pseudomonadota</taxon>
        <taxon>Gammaproteobacteria</taxon>
        <taxon>Chromatiales</taxon>
        <taxon>Chromatiaceae</taxon>
        <taxon>Halochromatium</taxon>
    </lineage>
</organism>
<reference evidence="1" key="2">
    <citation type="journal article" date="2020" name="Microorganisms">
        <title>Osmotic Adaptation and Compatible Solute Biosynthesis of Phototrophic Bacteria as Revealed from Genome Analyses.</title>
        <authorList>
            <person name="Imhoff J.F."/>
            <person name="Rahn T."/>
            <person name="Kunzel S."/>
            <person name="Keller A."/>
            <person name="Neulinger S.C."/>
        </authorList>
    </citation>
    <scope>NUCLEOTIDE SEQUENCE</scope>
    <source>
        <strain evidence="1">DSM 11080</strain>
    </source>
</reference>
<name>A0AAJ0U4U9_9GAMM</name>
<sequence length="89" mass="10070">MRVTVDIDDDLLQRAQALSGIKEPTALVHEALKALLERETARQLAQLGGSEPQIDEALDWLRRAVWSLPVLDTRSDDEILGYNRFGHFD</sequence>
<dbReference type="Proteomes" id="UP001296776">
    <property type="component" value="Unassembled WGS sequence"/>
</dbReference>
<accession>A0AAJ0U4U9</accession>
<dbReference type="EMBL" id="NRSJ01000020">
    <property type="protein sequence ID" value="MBK1705242.1"/>
    <property type="molecule type" value="Genomic_DNA"/>
</dbReference>
<comment type="caution">
    <text evidence="1">The sequence shown here is derived from an EMBL/GenBank/DDBJ whole genome shotgun (WGS) entry which is preliminary data.</text>
</comment>
<dbReference type="Pfam" id="PF09957">
    <property type="entry name" value="VapB_antitoxin"/>
    <property type="match status" value="1"/>
</dbReference>
<evidence type="ECO:0000313" key="1">
    <source>
        <dbReference type="EMBL" id="MBK1705242.1"/>
    </source>
</evidence>
<proteinExistence type="predicted"/>
<reference evidence="1" key="1">
    <citation type="submission" date="2017-08" db="EMBL/GenBank/DDBJ databases">
        <authorList>
            <person name="Imhoff J.F."/>
            <person name="Rahn T."/>
            <person name="Kuenzel S."/>
            <person name="Neulinger S.C."/>
        </authorList>
    </citation>
    <scope>NUCLEOTIDE SEQUENCE</scope>
    <source>
        <strain evidence="1">DSM 11080</strain>
    </source>
</reference>
<gene>
    <name evidence="1" type="ORF">CKO40_11980</name>
</gene>